<dbReference type="Proteomes" id="UP000283322">
    <property type="component" value="Unassembled WGS sequence"/>
</dbReference>
<accession>A0A422ZT90</accession>
<organism evidence="1 2">
    <name type="scientific">Klebsiella pneumoniae</name>
    <dbReference type="NCBI Taxonomy" id="573"/>
    <lineage>
        <taxon>Bacteria</taxon>
        <taxon>Pseudomonadati</taxon>
        <taxon>Pseudomonadota</taxon>
        <taxon>Gammaproteobacteria</taxon>
        <taxon>Enterobacterales</taxon>
        <taxon>Enterobacteriaceae</taxon>
        <taxon>Klebsiella/Raoultella group</taxon>
        <taxon>Klebsiella</taxon>
        <taxon>Klebsiella pneumoniae complex</taxon>
    </lineage>
</organism>
<dbReference type="AlphaFoldDB" id="A0A422ZT90"/>
<comment type="caution">
    <text evidence="1">The sequence shown here is derived from an EMBL/GenBank/DDBJ whole genome shotgun (WGS) entry which is preliminary data.</text>
</comment>
<protein>
    <submittedName>
        <fullName evidence="1">NYN domain-containing protein</fullName>
    </submittedName>
</protein>
<evidence type="ECO:0000313" key="1">
    <source>
        <dbReference type="EMBL" id="ROG94774.1"/>
    </source>
</evidence>
<reference evidence="1 2" key="1">
    <citation type="submission" date="2018-10" db="EMBL/GenBank/DDBJ databases">
        <authorList>
            <person name="Vanduin D."/>
            <person name="Fouts D."/>
            <person name="Wright M."/>
            <person name="Sutton G."/>
            <person name="Nguyen K."/>
            <person name="Kreiswirth B."/>
            <person name="Chen L."/>
            <person name="Rojas L."/>
            <person name="Hujer A."/>
            <person name="Hujer K."/>
            <person name="Bonomo R."/>
            <person name="Adams M."/>
        </authorList>
    </citation>
    <scope>NUCLEOTIDE SEQUENCE [LARGE SCALE GENOMIC DNA]</scope>
    <source>
        <strain evidence="1 2">CRK0165</strain>
    </source>
</reference>
<dbReference type="Gene3D" id="3.40.50.1010">
    <property type="entry name" value="5'-nuclease"/>
    <property type="match status" value="1"/>
</dbReference>
<proteinExistence type="predicted"/>
<dbReference type="RefSeq" id="WP_104467838.1">
    <property type="nucleotide sequence ID" value="NZ_JAGTOM010000004.1"/>
</dbReference>
<evidence type="ECO:0000313" key="2">
    <source>
        <dbReference type="Proteomes" id="UP000283322"/>
    </source>
</evidence>
<name>A0A422ZT90_KLEPN</name>
<dbReference type="EMBL" id="MPYG04000117">
    <property type="protein sequence ID" value="ROG94774.1"/>
    <property type="molecule type" value="Genomic_DNA"/>
</dbReference>
<gene>
    <name evidence="1" type="ORF">BL124_00016545</name>
</gene>
<sequence>MNIIIFIDYDNLSTIQKTSGVFDIVQKTLAQSSSHIFENIVSCEIRLYGGWYEGDTLSVLSQKLTVSIQNEFPAIMRILRDNGETAVIRTTAELAVSLLEEPGHQLFNTYRRKGRPSNIRVETPAVVGCDSTCCPLPIVKKILQKGRCTVQNCCSTSTSVVYRHEQKLVDTMLTCDLIHVSGKNNDLIFIISADDDFLPPIRTLLLKGKKIIRVHPKISNEIKPIRVGTSTLIELGI</sequence>